<name>X5EFA5_9CORY</name>
<evidence type="ECO:0000313" key="3">
    <source>
        <dbReference type="Proteomes" id="UP000023703"/>
    </source>
</evidence>
<dbReference type="OrthoDB" id="3400154at2"/>
<organism evidence="2 3">
    <name type="scientific">Corynebacterium glyciniphilum AJ 3170</name>
    <dbReference type="NCBI Taxonomy" id="1404245"/>
    <lineage>
        <taxon>Bacteria</taxon>
        <taxon>Bacillati</taxon>
        <taxon>Actinomycetota</taxon>
        <taxon>Actinomycetes</taxon>
        <taxon>Mycobacteriales</taxon>
        <taxon>Corynebacteriaceae</taxon>
        <taxon>Corynebacterium</taxon>
    </lineage>
</organism>
<protein>
    <submittedName>
        <fullName evidence="2">Putative membrane protein</fullName>
    </submittedName>
</protein>
<feature type="transmembrane region" description="Helical" evidence="1">
    <location>
        <begin position="154"/>
        <end position="174"/>
    </location>
</feature>
<dbReference type="STRING" id="1404245.CGLY_14180"/>
<sequence>MTTAAELQKLRTLPAVALTIVATAAFTVVFTAALGGPSEDMPVLQIIPFMQVGVILLGILPSAHEYAGSQFRTTLAAEPHRGRLLLGKTLAASIVVVVAVILTVGSGVLMAMVSGGAGSSSSGDDASRLLGAAVYLVLIGVFSHLVTVSVRYMIPALVGLLGVVVVFPPMIAAVTEHARWLPGEAGGLLYRSQPDAVLGPVTGALVLLGWILVAGVIAAVVMHRRDG</sequence>
<keyword evidence="1" id="KW-0812">Transmembrane</keyword>
<feature type="transmembrane region" description="Helical" evidence="1">
    <location>
        <begin position="197"/>
        <end position="221"/>
    </location>
</feature>
<reference evidence="2 3" key="1">
    <citation type="journal article" date="2015" name="Int. J. Syst. Evol. Microbiol.">
        <title>Revisiting Corynebacterium glyciniphilum (ex Kubota et al., 1972) sp. nov., nom. rev., isolated from putrefied banana.</title>
        <authorList>
            <person name="Al-Dilaimi A."/>
            <person name="Bednarz H."/>
            <person name="Lomker A."/>
            <person name="Niehaus K."/>
            <person name="Kalinowski J."/>
            <person name="Ruckert C."/>
        </authorList>
    </citation>
    <scope>NUCLEOTIDE SEQUENCE [LARGE SCALE GENOMIC DNA]</scope>
    <source>
        <strain evidence="2">AJ 3170</strain>
    </source>
</reference>
<feature type="transmembrane region" description="Helical" evidence="1">
    <location>
        <begin position="85"/>
        <end position="109"/>
    </location>
</feature>
<evidence type="ECO:0000256" key="1">
    <source>
        <dbReference type="SAM" id="Phobius"/>
    </source>
</evidence>
<dbReference type="HOGENOM" id="CLU_051674_4_0_11"/>
<dbReference type="KEGG" id="cgy:CGLY_14180"/>
<feature type="transmembrane region" description="Helical" evidence="1">
    <location>
        <begin position="129"/>
        <end position="147"/>
    </location>
</feature>
<dbReference type="eggNOG" id="ENOG503367S">
    <property type="taxonomic scope" value="Bacteria"/>
</dbReference>
<keyword evidence="1" id="KW-1133">Transmembrane helix</keyword>
<proteinExistence type="predicted"/>
<dbReference type="AlphaFoldDB" id="X5EFA5"/>
<keyword evidence="1" id="KW-0472">Membrane</keyword>
<gene>
    <name evidence="2" type="ORF">CGLY_14180</name>
</gene>
<keyword evidence="3" id="KW-1185">Reference proteome</keyword>
<dbReference type="RefSeq" id="WP_052540280.1">
    <property type="nucleotide sequence ID" value="NZ_CP006842.1"/>
</dbReference>
<dbReference type="Proteomes" id="UP000023703">
    <property type="component" value="Chromosome"/>
</dbReference>
<dbReference type="EMBL" id="CP006842">
    <property type="protein sequence ID" value="AHW65276.1"/>
    <property type="molecule type" value="Genomic_DNA"/>
</dbReference>
<evidence type="ECO:0000313" key="2">
    <source>
        <dbReference type="EMBL" id="AHW65276.1"/>
    </source>
</evidence>
<accession>X5EFA5</accession>
<feature type="transmembrane region" description="Helical" evidence="1">
    <location>
        <begin position="46"/>
        <end position="64"/>
    </location>
</feature>
<feature type="transmembrane region" description="Helical" evidence="1">
    <location>
        <begin position="12"/>
        <end position="34"/>
    </location>
</feature>